<evidence type="ECO:0000313" key="4">
    <source>
        <dbReference type="Proteomes" id="UP001465331"/>
    </source>
</evidence>
<dbReference type="RefSeq" id="WP_352890686.1">
    <property type="nucleotide sequence ID" value="NZ_JBEPIJ010000024.1"/>
</dbReference>
<feature type="signal peptide" evidence="1">
    <location>
        <begin position="1"/>
        <end position="19"/>
    </location>
</feature>
<feature type="chain" id="PRO_5045335285" evidence="1">
    <location>
        <begin position="20"/>
        <end position="187"/>
    </location>
</feature>
<feature type="domain" description="Lipid/polyisoprenoid-binding YceI-like" evidence="2">
    <location>
        <begin position="22"/>
        <end position="185"/>
    </location>
</feature>
<dbReference type="Proteomes" id="UP001465331">
    <property type="component" value="Unassembled WGS sequence"/>
</dbReference>
<dbReference type="Gene3D" id="2.40.128.110">
    <property type="entry name" value="Lipid/polyisoprenoid-binding, YceI-like"/>
    <property type="match status" value="1"/>
</dbReference>
<gene>
    <name evidence="3" type="ORF">ABSH63_14625</name>
</gene>
<evidence type="ECO:0000313" key="3">
    <source>
        <dbReference type="EMBL" id="MES0875234.1"/>
    </source>
</evidence>
<dbReference type="PANTHER" id="PTHR34406">
    <property type="entry name" value="PROTEIN YCEI"/>
    <property type="match status" value="1"/>
</dbReference>
<dbReference type="InterPro" id="IPR036761">
    <property type="entry name" value="TTHA0802/YceI-like_sf"/>
</dbReference>
<evidence type="ECO:0000256" key="1">
    <source>
        <dbReference type="SAM" id="SignalP"/>
    </source>
</evidence>
<sequence>MKKMLFAAALGAVCAQAAAAETYVIDPTHTYPMFEISHLGFSTTRGGFNKTDGKIVLDRANKTGTVEITIDANSLTTPVQKLDEHLKNEDFFDVAKYPTISFKADRLVFDGDRLAAVPGELTMHGVTRPVTLTVTHFVCKEHPMLRKPHCGADAEATIRRSDWGISAYSPAVGEEVKLKIQVEATRQ</sequence>
<proteinExistence type="predicted"/>
<keyword evidence="1" id="KW-0732">Signal</keyword>
<comment type="caution">
    <text evidence="3">The sequence shown here is derived from an EMBL/GenBank/DDBJ whole genome shotgun (WGS) entry which is preliminary data.</text>
</comment>
<dbReference type="PANTHER" id="PTHR34406:SF2">
    <property type="entry name" value="PERIPLASMIC PROTEIN"/>
    <property type="match status" value="1"/>
</dbReference>
<accession>A0ABV2ADJ9</accession>
<keyword evidence="4" id="KW-1185">Reference proteome</keyword>
<dbReference type="SUPFAM" id="SSF101874">
    <property type="entry name" value="YceI-like"/>
    <property type="match status" value="1"/>
</dbReference>
<dbReference type="SMART" id="SM00867">
    <property type="entry name" value="YceI"/>
    <property type="match status" value="1"/>
</dbReference>
<reference evidence="3 4" key="1">
    <citation type="submission" date="2024-06" db="EMBL/GenBank/DDBJ databases">
        <authorList>
            <person name="Li Z."/>
            <person name="Jiang Y."/>
        </authorList>
    </citation>
    <scope>NUCLEOTIDE SEQUENCE [LARGE SCALE GENOMIC DNA]</scope>
    <source>
        <strain evidence="3 4">HSW-8</strain>
    </source>
</reference>
<protein>
    <submittedName>
        <fullName evidence="3">YceI family protein</fullName>
    </submittedName>
</protein>
<evidence type="ECO:0000259" key="2">
    <source>
        <dbReference type="SMART" id="SM00867"/>
    </source>
</evidence>
<dbReference type="EMBL" id="JBEPIJ010000024">
    <property type="protein sequence ID" value="MES0875234.1"/>
    <property type="molecule type" value="Genomic_DNA"/>
</dbReference>
<dbReference type="InterPro" id="IPR007372">
    <property type="entry name" value="Lipid/polyisoprenoid-bd_YceI"/>
</dbReference>
<name>A0ABV2ADJ9_9GAMM</name>
<dbReference type="Pfam" id="PF04264">
    <property type="entry name" value="YceI"/>
    <property type="match status" value="1"/>
</dbReference>
<organism evidence="3 4">
    <name type="scientific">Sinimarinibacterium thermocellulolyticum</name>
    <dbReference type="NCBI Taxonomy" id="3170016"/>
    <lineage>
        <taxon>Bacteria</taxon>
        <taxon>Pseudomonadati</taxon>
        <taxon>Pseudomonadota</taxon>
        <taxon>Gammaproteobacteria</taxon>
        <taxon>Nevskiales</taxon>
        <taxon>Nevskiaceae</taxon>
        <taxon>Sinimarinibacterium</taxon>
    </lineage>
</organism>